<dbReference type="Proteomes" id="UP000727407">
    <property type="component" value="Unassembled WGS sequence"/>
</dbReference>
<feature type="transmembrane region" description="Helical" evidence="1">
    <location>
        <begin position="103"/>
        <end position="133"/>
    </location>
</feature>
<proteinExistence type="predicted"/>
<keyword evidence="1" id="KW-0812">Transmembrane</keyword>
<name>A0A8J4TRF0_CLAMG</name>
<accession>A0A8J4TRF0</accession>
<comment type="caution">
    <text evidence="2">The sequence shown here is derived from an EMBL/GenBank/DDBJ whole genome shotgun (WGS) entry which is preliminary data.</text>
</comment>
<sequence>MYEVVGAMDCKISSTTEYLQHAGDTLAHDEFADEMSEYSDCKNFTDVDDILDLAGGAKDAIERHRSEDHNMDVRNVKIINYRPEKEEVHAEARTSSSQYPLRILLWSLFGFFTFLLQSLTSFLLPFSLLWYLWHGHIVGA</sequence>
<keyword evidence="1" id="KW-0472">Membrane</keyword>
<evidence type="ECO:0000313" key="2">
    <source>
        <dbReference type="EMBL" id="KAF5896059.1"/>
    </source>
</evidence>
<organism evidence="2 3">
    <name type="scientific">Clarias magur</name>
    <name type="common">Asian catfish</name>
    <name type="synonym">Macropteronotus magur</name>
    <dbReference type="NCBI Taxonomy" id="1594786"/>
    <lineage>
        <taxon>Eukaryota</taxon>
        <taxon>Metazoa</taxon>
        <taxon>Chordata</taxon>
        <taxon>Craniata</taxon>
        <taxon>Vertebrata</taxon>
        <taxon>Euteleostomi</taxon>
        <taxon>Actinopterygii</taxon>
        <taxon>Neopterygii</taxon>
        <taxon>Teleostei</taxon>
        <taxon>Ostariophysi</taxon>
        <taxon>Siluriformes</taxon>
        <taxon>Clariidae</taxon>
        <taxon>Clarias</taxon>
    </lineage>
</organism>
<reference evidence="2" key="1">
    <citation type="submission" date="2020-07" db="EMBL/GenBank/DDBJ databases">
        <title>Clarias magur genome sequencing, assembly and annotation.</title>
        <authorList>
            <person name="Kushwaha B."/>
            <person name="Kumar R."/>
            <person name="Das P."/>
            <person name="Joshi C.G."/>
            <person name="Kumar D."/>
            <person name="Nagpure N.S."/>
            <person name="Pandey M."/>
            <person name="Agarwal S."/>
            <person name="Srivastava S."/>
            <person name="Singh M."/>
            <person name="Sahoo L."/>
            <person name="Jayasankar P."/>
            <person name="Meher P.K."/>
            <person name="Koringa P.G."/>
            <person name="Iquebal M.A."/>
            <person name="Das S.P."/>
            <person name="Bit A."/>
            <person name="Patnaik S."/>
            <person name="Patel N."/>
            <person name="Shah T.M."/>
            <person name="Hinsu A."/>
            <person name="Jena J.K."/>
        </authorList>
    </citation>
    <scope>NUCLEOTIDE SEQUENCE</scope>
    <source>
        <strain evidence="2">CIFAMagur01</strain>
        <tissue evidence="2">Testis</tissue>
    </source>
</reference>
<dbReference type="EMBL" id="QNUK01000294">
    <property type="protein sequence ID" value="KAF5896059.1"/>
    <property type="molecule type" value="Genomic_DNA"/>
</dbReference>
<evidence type="ECO:0000313" key="3">
    <source>
        <dbReference type="Proteomes" id="UP000727407"/>
    </source>
</evidence>
<gene>
    <name evidence="2" type="ORF">DAT39_014234</name>
</gene>
<keyword evidence="3" id="KW-1185">Reference proteome</keyword>
<dbReference type="AlphaFoldDB" id="A0A8J4TRF0"/>
<keyword evidence="1" id="KW-1133">Transmembrane helix</keyword>
<protein>
    <submittedName>
        <fullName evidence="2">Reticulon-1-A-like isoform X1</fullName>
    </submittedName>
</protein>
<dbReference type="OrthoDB" id="567788at2759"/>
<evidence type="ECO:0000256" key="1">
    <source>
        <dbReference type="SAM" id="Phobius"/>
    </source>
</evidence>